<dbReference type="Pfam" id="PF01497">
    <property type="entry name" value="Peripla_BP_2"/>
    <property type="match status" value="1"/>
</dbReference>
<reference evidence="7" key="1">
    <citation type="submission" date="2020-12" db="EMBL/GenBank/DDBJ databases">
        <title>Marinomonas arctica sp. nov., a psychrotolerant bacterium isolated from the Arctic.</title>
        <authorList>
            <person name="Zhang Y."/>
        </authorList>
    </citation>
    <scope>NUCLEOTIDE SEQUENCE</scope>
    <source>
        <strain evidence="7">C1424</strain>
    </source>
</reference>
<dbReference type="Gene3D" id="3.40.50.1980">
    <property type="entry name" value="Nitrogenase molybdenum iron protein domain"/>
    <property type="match status" value="2"/>
</dbReference>
<evidence type="ECO:0000259" key="6">
    <source>
        <dbReference type="PROSITE" id="PS50983"/>
    </source>
</evidence>
<accession>A0A934JSP5</accession>
<dbReference type="PROSITE" id="PS50983">
    <property type="entry name" value="FE_B12_PBP"/>
    <property type="match status" value="1"/>
</dbReference>
<comment type="similarity">
    <text evidence="2">Belongs to the bacterial solute-binding protein 8 family.</text>
</comment>
<organism evidence="7 8">
    <name type="scientific">Marinomonas transparens</name>
    <dbReference type="NCBI Taxonomy" id="2795388"/>
    <lineage>
        <taxon>Bacteria</taxon>
        <taxon>Pseudomonadati</taxon>
        <taxon>Pseudomonadota</taxon>
        <taxon>Gammaproteobacteria</taxon>
        <taxon>Oceanospirillales</taxon>
        <taxon>Oceanospirillaceae</taxon>
        <taxon>Marinomonas</taxon>
    </lineage>
</organism>
<evidence type="ECO:0000313" key="8">
    <source>
        <dbReference type="Proteomes" id="UP000628710"/>
    </source>
</evidence>
<keyword evidence="4" id="KW-0410">Iron transport</keyword>
<evidence type="ECO:0000313" key="7">
    <source>
        <dbReference type="EMBL" id="MBJ7536367.1"/>
    </source>
</evidence>
<dbReference type="SUPFAM" id="SSF53807">
    <property type="entry name" value="Helical backbone' metal receptor"/>
    <property type="match status" value="1"/>
</dbReference>
<dbReference type="EMBL" id="JAEMNX010000001">
    <property type="protein sequence ID" value="MBJ7536367.1"/>
    <property type="molecule type" value="Genomic_DNA"/>
</dbReference>
<evidence type="ECO:0000256" key="2">
    <source>
        <dbReference type="ARBA" id="ARBA00008814"/>
    </source>
</evidence>
<evidence type="ECO:0000256" key="1">
    <source>
        <dbReference type="ARBA" id="ARBA00004196"/>
    </source>
</evidence>
<dbReference type="InterPro" id="IPR051313">
    <property type="entry name" value="Bact_iron-sidero_bind"/>
</dbReference>
<keyword evidence="3" id="KW-0813">Transport</keyword>
<dbReference type="PANTHER" id="PTHR30532">
    <property type="entry name" value="IRON III DICITRATE-BINDING PERIPLASMIC PROTEIN"/>
    <property type="match status" value="1"/>
</dbReference>
<gene>
    <name evidence="7" type="ORF">I8J31_01590</name>
</gene>
<dbReference type="GO" id="GO:0030288">
    <property type="term" value="C:outer membrane-bounded periplasmic space"/>
    <property type="evidence" value="ECO:0007669"/>
    <property type="project" value="TreeGrafter"/>
</dbReference>
<dbReference type="PANTHER" id="PTHR30532:SF1">
    <property type="entry name" value="IRON(3+)-HYDROXAMATE-BINDING PROTEIN FHUD"/>
    <property type="match status" value="1"/>
</dbReference>
<evidence type="ECO:0000256" key="4">
    <source>
        <dbReference type="ARBA" id="ARBA00022496"/>
    </source>
</evidence>
<dbReference type="GO" id="GO:1901678">
    <property type="term" value="P:iron coordination entity transport"/>
    <property type="evidence" value="ECO:0007669"/>
    <property type="project" value="UniProtKB-ARBA"/>
</dbReference>
<dbReference type="InterPro" id="IPR002491">
    <property type="entry name" value="ABC_transptr_periplasmic_BD"/>
</dbReference>
<keyword evidence="4" id="KW-0408">Iron</keyword>
<comment type="caution">
    <text evidence="7">The sequence shown here is derived from an EMBL/GenBank/DDBJ whole genome shotgun (WGS) entry which is preliminary data.</text>
</comment>
<dbReference type="RefSeq" id="WP_199466434.1">
    <property type="nucleotide sequence ID" value="NZ_JAEMNX010000001.1"/>
</dbReference>
<sequence length="311" mass="35151">MLVLTSKKKRDFKAILFIACTWVMQGHAEIRIQGDLGESIFSEPPKRVAALSWELAENVIELGVSPIAVPEITLYKEWVSKPSIPATSQDIGSRAEPNFEKLAQLKPDVILITTTLKDIKPKLEKIAPVIFFDTYRADHNNATKADEVFLSIATLLDRKAQAEVKLQQRESTYQRLKNQLNKAFPDGLPKVTTMRFANTTSAYLYVDNSMPQYALEAIGIENAISLKSSQWGIIQKRLKFLRSINQGTVLYFQPFYQEDKLNRSPLWQAMPFVQQGKVASIESTWTYGGAMSLQYLAESITEALLKVTRTQ</sequence>
<keyword evidence="4" id="KW-0406">Ion transport</keyword>
<keyword evidence="8" id="KW-1185">Reference proteome</keyword>
<protein>
    <submittedName>
        <fullName evidence="7">Iron-siderophore ABC transporter substrate-binding protein</fullName>
    </submittedName>
</protein>
<evidence type="ECO:0000256" key="5">
    <source>
        <dbReference type="ARBA" id="ARBA00022729"/>
    </source>
</evidence>
<feature type="domain" description="Fe/B12 periplasmic-binding" evidence="6">
    <location>
        <begin position="47"/>
        <end position="308"/>
    </location>
</feature>
<dbReference type="Proteomes" id="UP000628710">
    <property type="component" value="Unassembled WGS sequence"/>
</dbReference>
<keyword evidence="5" id="KW-0732">Signal</keyword>
<dbReference type="AlphaFoldDB" id="A0A934JSP5"/>
<comment type="subcellular location">
    <subcellularLocation>
        <location evidence="1">Cell envelope</location>
    </subcellularLocation>
</comment>
<name>A0A934JSP5_9GAMM</name>
<dbReference type="CDD" id="cd01146">
    <property type="entry name" value="FhuD"/>
    <property type="match status" value="1"/>
</dbReference>
<proteinExistence type="inferred from homology"/>
<dbReference type="PRINTS" id="PR01715">
    <property type="entry name" value="FERRIBNDNGPP"/>
</dbReference>
<evidence type="ECO:0000256" key="3">
    <source>
        <dbReference type="ARBA" id="ARBA00022448"/>
    </source>
</evidence>